<protein>
    <submittedName>
        <fullName evidence="1">Uncharacterized protein</fullName>
    </submittedName>
</protein>
<sequence>MNANDTRLWILISDIRTAYEKAFPTVDDRTSVIGRDATDDVTRLIGYLTKLALAADYNHFD</sequence>
<evidence type="ECO:0000313" key="1">
    <source>
        <dbReference type="EMBL" id="MFC0539860.1"/>
    </source>
</evidence>
<dbReference type="RefSeq" id="WP_273938624.1">
    <property type="nucleotide sequence ID" value="NZ_CP097263.1"/>
</dbReference>
<evidence type="ECO:0000313" key="2">
    <source>
        <dbReference type="Proteomes" id="UP001589810"/>
    </source>
</evidence>
<dbReference type="Proteomes" id="UP001589810">
    <property type="component" value="Unassembled WGS sequence"/>
</dbReference>
<gene>
    <name evidence="1" type="ORF">ACFFH7_00105</name>
</gene>
<reference evidence="1 2" key="1">
    <citation type="submission" date="2024-09" db="EMBL/GenBank/DDBJ databases">
        <authorList>
            <person name="Sun Q."/>
            <person name="Mori K."/>
        </authorList>
    </citation>
    <scope>NUCLEOTIDE SEQUENCE [LARGE SCALE GENOMIC DNA]</scope>
    <source>
        <strain evidence="1 2">TBRC 1432</strain>
    </source>
</reference>
<organism evidence="1 2">
    <name type="scientific">Kutzneria chonburiensis</name>
    <dbReference type="NCBI Taxonomy" id="1483604"/>
    <lineage>
        <taxon>Bacteria</taxon>
        <taxon>Bacillati</taxon>
        <taxon>Actinomycetota</taxon>
        <taxon>Actinomycetes</taxon>
        <taxon>Pseudonocardiales</taxon>
        <taxon>Pseudonocardiaceae</taxon>
        <taxon>Kutzneria</taxon>
    </lineage>
</organism>
<proteinExistence type="predicted"/>
<accession>A0ABV6MHV1</accession>
<name>A0ABV6MHV1_9PSEU</name>
<keyword evidence="2" id="KW-1185">Reference proteome</keyword>
<dbReference type="EMBL" id="JBHLUD010000001">
    <property type="protein sequence ID" value="MFC0539860.1"/>
    <property type="molecule type" value="Genomic_DNA"/>
</dbReference>
<comment type="caution">
    <text evidence="1">The sequence shown here is derived from an EMBL/GenBank/DDBJ whole genome shotgun (WGS) entry which is preliminary data.</text>
</comment>